<accession>A0A1E5WLE6</accession>
<dbReference type="SUPFAM" id="SSF81383">
    <property type="entry name" value="F-box domain"/>
    <property type="match status" value="1"/>
</dbReference>
<dbReference type="Gene3D" id="1.20.1280.50">
    <property type="match status" value="1"/>
</dbReference>
<dbReference type="InterPro" id="IPR036047">
    <property type="entry name" value="F-box-like_dom_sf"/>
</dbReference>
<reference evidence="2 3" key="1">
    <citation type="submission" date="2016-09" db="EMBL/GenBank/DDBJ databases">
        <title>The draft genome of Dichanthelium oligosanthes: A C3 panicoid grass species.</title>
        <authorList>
            <person name="Studer A.J."/>
            <person name="Schnable J.C."/>
            <person name="Brutnell T.P."/>
        </authorList>
    </citation>
    <scope>NUCLEOTIDE SEQUENCE [LARGE SCALE GENOMIC DNA]</scope>
    <source>
        <strain evidence="3">cv. Kellogg 1175</strain>
        <tissue evidence="2">Leaf</tissue>
    </source>
</reference>
<dbReference type="PANTHER" id="PTHR38926">
    <property type="entry name" value="F-BOX DOMAIN CONTAINING PROTEIN, EXPRESSED"/>
    <property type="match status" value="1"/>
</dbReference>
<name>A0A1E5WLE6_9POAL</name>
<dbReference type="PANTHER" id="PTHR38926:SF74">
    <property type="entry name" value="OS08G0193600 PROTEIN"/>
    <property type="match status" value="1"/>
</dbReference>
<dbReference type="FunFam" id="1.20.1280.50:FF:000037">
    <property type="entry name" value="F-box protein SKIP19"/>
    <property type="match status" value="1"/>
</dbReference>
<sequence length="235" mass="26359">MSSCSERHSEKPTPASAAQAARDWAALPWDIVFDVFLKLGPREVMLGAEFACTAWRHVALREPALWRRVGMDDPTTYDGECRPVDDDLETEMSLVAVGRAAGQCEAFKGYCGDEDLITLVESYPLLETLHITGYFGEDEMDEELRVKCARVKNLTLPTRTNRTVVILFILTVAMVIILKAVRIILKAMRIILKTVRSRSKTNPIWAVTRARIACSAREITAILLHFSDGLDYIDV</sequence>
<dbReference type="AlphaFoldDB" id="A0A1E5WLE6"/>
<keyword evidence="3" id="KW-1185">Reference proteome</keyword>
<evidence type="ECO:0000313" key="2">
    <source>
        <dbReference type="EMBL" id="OEL38199.1"/>
    </source>
</evidence>
<keyword evidence="1" id="KW-0812">Transmembrane</keyword>
<evidence type="ECO:0000256" key="1">
    <source>
        <dbReference type="SAM" id="Phobius"/>
    </source>
</evidence>
<dbReference type="OrthoDB" id="2095648at2759"/>
<evidence type="ECO:0000313" key="3">
    <source>
        <dbReference type="Proteomes" id="UP000095767"/>
    </source>
</evidence>
<dbReference type="Proteomes" id="UP000095767">
    <property type="component" value="Unassembled WGS sequence"/>
</dbReference>
<feature type="transmembrane region" description="Helical" evidence="1">
    <location>
        <begin position="164"/>
        <end position="185"/>
    </location>
</feature>
<proteinExistence type="predicted"/>
<dbReference type="STRING" id="888268.A0A1E5WLE6"/>
<protein>
    <submittedName>
        <fullName evidence="2">Uncharacterized protein</fullName>
    </submittedName>
</protein>
<organism evidence="2 3">
    <name type="scientific">Dichanthelium oligosanthes</name>
    <dbReference type="NCBI Taxonomy" id="888268"/>
    <lineage>
        <taxon>Eukaryota</taxon>
        <taxon>Viridiplantae</taxon>
        <taxon>Streptophyta</taxon>
        <taxon>Embryophyta</taxon>
        <taxon>Tracheophyta</taxon>
        <taxon>Spermatophyta</taxon>
        <taxon>Magnoliopsida</taxon>
        <taxon>Liliopsida</taxon>
        <taxon>Poales</taxon>
        <taxon>Poaceae</taxon>
        <taxon>PACMAD clade</taxon>
        <taxon>Panicoideae</taxon>
        <taxon>Panicodae</taxon>
        <taxon>Paniceae</taxon>
        <taxon>Dichantheliinae</taxon>
        <taxon>Dichanthelium</taxon>
    </lineage>
</organism>
<dbReference type="EMBL" id="LWDX02002645">
    <property type="protein sequence ID" value="OEL38199.1"/>
    <property type="molecule type" value="Genomic_DNA"/>
</dbReference>
<keyword evidence="1" id="KW-1133">Transmembrane helix</keyword>
<comment type="caution">
    <text evidence="2">The sequence shown here is derived from an EMBL/GenBank/DDBJ whole genome shotgun (WGS) entry which is preliminary data.</text>
</comment>
<keyword evidence="1" id="KW-0472">Membrane</keyword>
<gene>
    <name evidence="2" type="ORF">BAE44_0000783</name>
</gene>